<dbReference type="GeneID" id="68115456"/>
<feature type="compositionally biased region" description="Low complexity" evidence="1">
    <location>
        <begin position="68"/>
        <end position="80"/>
    </location>
</feature>
<feature type="region of interest" description="Disordered" evidence="1">
    <location>
        <begin position="66"/>
        <end position="96"/>
    </location>
</feature>
<proteinExistence type="predicted"/>
<accession>A0A6A5BHL9</accession>
<dbReference type="Proteomes" id="UP000444721">
    <property type="component" value="Unassembled WGS sequence"/>
</dbReference>
<evidence type="ECO:0000313" key="2">
    <source>
        <dbReference type="EMBL" id="KAF0973534.1"/>
    </source>
</evidence>
<gene>
    <name evidence="2" type="ORF">FDP41_008238</name>
</gene>
<evidence type="ECO:0000313" key="3">
    <source>
        <dbReference type="Proteomes" id="UP000444721"/>
    </source>
</evidence>
<dbReference type="AlphaFoldDB" id="A0A6A5BHL9"/>
<keyword evidence="3" id="KW-1185">Reference proteome</keyword>
<dbReference type="EMBL" id="VFQX01000060">
    <property type="protein sequence ID" value="KAF0973534.1"/>
    <property type="molecule type" value="Genomic_DNA"/>
</dbReference>
<dbReference type="OMA" id="RTEYIHI"/>
<dbReference type="VEuPathDB" id="AmoebaDB:FDP41_008238"/>
<evidence type="ECO:0000256" key="1">
    <source>
        <dbReference type="SAM" id="MobiDB-lite"/>
    </source>
</evidence>
<sequence>MKKFVHSSSAVFRKAAWLSLSTNKSHHPAASSHHFPSSIVQVDSLIKLGSLCNAYRQKSILSDINRAQSQQHKSKSSSSDQQEEQKKSFSAGQSSSGSKFKKYALWTAIGLLSTAGWIELNYRSSPEFSTGDYIRKLIYGHPYRNYFSTKNGVILELSVDNNASVADANEVSPSTKKLVYISEEGHIHLIIPDNFVQPGLLANESSAFRDSGKFRLTDITGNDLVLEWNRINTVLRMNLQSTMTPTEEVLKACAYKYVEALLERTDGVTIQRTEYIHIPNQKYPEASSSRNLPPPLDPIPEDLPYKRIATKSGMDMVLVVSSHPVSKDSEKKLWRGDLWYIHYPYVYHFSVNHPDQNIELSKFLSNLKLDPTSPQAREIVKQAASQLTNKPEVVEQITNKTFSPERLTQDPDKIATLVRKDLLHLQHDSFCKFISV</sequence>
<organism evidence="2 3">
    <name type="scientific">Naegleria fowleri</name>
    <name type="common">Brain eating amoeba</name>
    <dbReference type="NCBI Taxonomy" id="5763"/>
    <lineage>
        <taxon>Eukaryota</taxon>
        <taxon>Discoba</taxon>
        <taxon>Heterolobosea</taxon>
        <taxon>Tetramitia</taxon>
        <taxon>Eutetramitia</taxon>
        <taxon>Vahlkampfiidae</taxon>
        <taxon>Naegleria</taxon>
    </lineage>
</organism>
<name>A0A6A5BHL9_NAEFO</name>
<dbReference type="VEuPathDB" id="AmoebaDB:NF0002990"/>
<reference evidence="2 3" key="1">
    <citation type="journal article" date="2019" name="Sci. Rep.">
        <title>Nanopore sequencing improves the draft genome of the human pathogenic amoeba Naegleria fowleri.</title>
        <authorList>
            <person name="Liechti N."/>
            <person name="Schurch N."/>
            <person name="Bruggmann R."/>
            <person name="Wittwer M."/>
        </authorList>
    </citation>
    <scope>NUCLEOTIDE SEQUENCE [LARGE SCALE GENOMIC DNA]</scope>
    <source>
        <strain evidence="2 3">ATCC 30894</strain>
    </source>
</reference>
<protein>
    <submittedName>
        <fullName evidence="2">Uncharacterized protein</fullName>
    </submittedName>
</protein>
<dbReference type="RefSeq" id="XP_044558247.1">
    <property type="nucleotide sequence ID" value="XM_044712070.1"/>
</dbReference>
<dbReference type="OrthoDB" id="10330238at2759"/>
<dbReference type="VEuPathDB" id="AmoebaDB:NfTy_091150"/>
<comment type="caution">
    <text evidence="2">The sequence shown here is derived from an EMBL/GenBank/DDBJ whole genome shotgun (WGS) entry which is preliminary data.</text>
</comment>